<feature type="compositionally biased region" description="Basic and acidic residues" evidence="2">
    <location>
        <begin position="111"/>
        <end position="123"/>
    </location>
</feature>
<dbReference type="EMBL" id="FNAH01000004">
    <property type="protein sequence ID" value="SDE09844.1"/>
    <property type="molecule type" value="Genomic_DNA"/>
</dbReference>
<keyword evidence="1" id="KW-0813">Transport</keyword>
<keyword evidence="3" id="KW-1133">Transmembrane helix</keyword>
<keyword evidence="1" id="KW-0406">Ion transport</keyword>
<dbReference type="AlphaFoldDB" id="A0A1G7A4N6"/>
<evidence type="ECO:0000256" key="3">
    <source>
        <dbReference type="SAM" id="Phobius"/>
    </source>
</evidence>
<accession>A0A1G7A4N6</accession>
<keyword evidence="1 3" id="KW-0472">Membrane</keyword>
<feature type="region of interest" description="Disordered" evidence="2">
    <location>
        <begin position="101"/>
        <end position="123"/>
    </location>
</feature>
<evidence type="ECO:0000256" key="2">
    <source>
        <dbReference type="SAM" id="MobiDB-lite"/>
    </source>
</evidence>
<dbReference type="GO" id="GO:1902600">
    <property type="term" value="P:proton transmembrane transport"/>
    <property type="evidence" value="ECO:0007669"/>
    <property type="project" value="UniProtKB-KW"/>
</dbReference>
<protein>
    <recommendedName>
        <fullName evidence="1">ATP synthase protein I</fullName>
    </recommendedName>
</protein>
<organism evidence="4 5">
    <name type="scientific">Paracoccus isoporae</name>
    <dbReference type="NCBI Taxonomy" id="591205"/>
    <lineage>
        <taxon>Bacteria</taxon>
        <taxon>Pseudomonadati</taxon>
        <taxon>Pseudomonadota</taxon>
        <taxon>Alphaproteobacteria</taxon>
        <taxon>Rhodobacterales</taxon>
        <taxon>Paracoccaceae</taxon>
        <taxon>Paracoccus</taxon>
    </lineage>
</organism>
<evidence type="ECO:0000313" key="4">
    <source>
        <dbReference type="EMBL" id="SDE09844.1"/>
    </source>
</evidence>
<dbReference type="Pfam" id="PF09527">
    <property type="entry name" value="ATPase_gene1"/>
    <property type="match status" value="1"/>
</dbReference>
<comment type="similarity">
    <text evidence="1">Belongs to the bacterial AtpI family.</text>
</comment>
<comment type="function">
    <text evidence="1">A possible function for this protein is to guide the assembly of the membrane sector of the ATPase enzyme complex.</text>
</comment>
<keyword evidence="1" id="KW-0375">Hydrogen ion transport</keyword>
<name>A0A1G7A4N6_9RHOB</name>
<dbReference type="PIRSF" id="PIRSF032126">
    <property type="entry name" value="F0F1_ATP_synthase_subunit_I"/>
    <property type="match status" value="1"/>
</dbReference>
<dbReference type="STRING" id="591205.SAMN05421538_10429"/>
<dbReference type="GO" id="GO:0045259">
    <property type="term" value="C:proton-transporting ATP synthase complex"/>
    <property type="evidence" value="ECO:0007669"/>
    <property type="project" value="UniProtKB-UniRule"/>
</dbReference>
<evidence type="ECO:0000256" key="1">
    <source>
        <dbReference type="PIRNR" id="PIRNR032126"/>
    </source>
</evidence>
<proteinExistence type="inferred from homology"/>
<reference evidence="4 5" key="1">
    <citation type="submission" date="2016-10" db="EMBL/GenBank/DDBJ databases">
        <authorList>
            <person name="de Groot N.N."/>
        </authorList>
    </citation>
    <scope>NUCLEOTIDE SEQUENCE [LARGE SCALE GENOMIC DNA]</scope>
    <source>
        <strain evidence="4 5">DSM 22220</strain>
    </source>
</reference>
<evidence type="ECO:0000313" key="5">
    <source>
        <dbReference type="Proteomes" id="UP000199344"/>
    </source>
</evidence>
<gene>
    <name evidence="4" type="ORF">SAMN05421538_10429</name>
</gene>
<sequence>MPDRHDGAPDPERLRRLEERLEKLRAPKPLSRAQVTFNHADTAWRMVIELVTGLGFGFAIGYGLDRYFGTMPVFLILFLLVGLAAGIKVMLGTAEEMQRRAAKNMQGDLPQTRDDARGDGNGS</sequence>
<feature type="transmembrane region" description="Helical" evidence="3">
    <location>
        <begin position="70"/>
        <end position="91"/>
    </location>
</feature>
<feature type="transmembrane region" description="Helical" evidence="3">
    <location>
        <begin position="46"/>
        <end position="64"/>
    </location>
</feature>
<dbReference type="RefSeq" id="WP_090522656.1">
    <property type="nucleotide sequence ID" value="NZ_FNAH01000004.1"/>
</dbReference>
<dbReference type="InterPro" id="IPR032820">
    <property type="entry name" value="ATPase_put"/>
</dbReference>
<dbReference type="OrthoDB" id="15401at2"/>
<keyword evidence="5" id="KW-1185">Reference proteome</keyword>
<dbReference type="InterPro" id="IPR016989">
    <property type="entry name" value="Atp1_alphaprobac"/>
</dbReference>
<keyword evidence="3" id="KW-0812">Transmembrane</keyword>
<dbReference type="Proteomes" id="UP000199344">
    <property type="component" value="Unassembled WGS sequence"/>
</dbReference>